<dbReference type="AlphaFoldDB" id="A0A9W6RBL7"/>
<dbReference type="Pfam" id="PF13649">
    <property type="entry name" value="Methyltransf_25"/>
    <property type="match status" value="1"/>
</dbReference>
<feature type="domain" description="Methyltransferase" evidence="1">
    <location>
        <begin position="138"/>
        <end position="225"/>
    </location>
</feature>
<dbReference type="SUPFAM" id="SSF53335">
    <property type="entry name" value="S-adenosyl-L-methionine-dependent methyltransferases"/>
    <property type="match status" value="1"/>
</dbReference>
<dbReference type="Gene3D" id="3.40.50.150">
    <property type="entry name" value="Vaccinia Virus protein VP39"/>
    <property type="match status" value="1"/>
</dbReference>
<dbReference type="EMBL" id="BSTJ01000001">
    <property type="protein sequence ID" value="GLY72874.1"/>
    <property type="molecule type" value="Genomic_DNA"/>
</dbReference>
<dbReference type="RefSeq" id="WP_285618051.1">
    <property type="nucleotide sequence ID" value="NZ_BSTJ01000001.1"/>
</dbReference>
<accession>A0A9W6RBL7</accession>
<proteinExistence type="predicted"/>
<name>A0A9W6RBL7_9ACTN</name>
<dbReference type="InterPro" id="IPR029063">
    <property type="entry name" value="SAM-dependent_MTases_sf"/>
</dbReference>
<dbReference type="CDD" id="cd02440">
    <property type="entry name" value="AdoMet_MTases"/>
    <property type="match status" value="1"/>
</dbReference>
<dbReference type="InterPro" id="IPR041698">
    <property type="entry name" value="Methyltransf_25"/>
</dbReference>
<sequence>MSSVLAAFEMAGLLTDLENGALTRTTVKDRGSDQAALLGASLRYLIQRGLVEENGDAFTLTDYGRDVCQDKGYLVWLVGGYGEPLRRMDAFLSGDKRYGVDYPRDGRWVADGAAMLGRKDVVPHALRLLEGIEFDTALDLGCGNARFLLTVCSRFGASGTGVDISPEAVVEAEKAVREAGLTDRVRVVRGDAGDLNSIAALADTQLVVTFFLLHEILAQGRDALVAYLSDMAGRLPDGARLLIAEVQPPAEGDHRPWFTPEFTFVHALMRQTLLDSKGWSEALADGGFTVREVLEDDMPGGILILAEKAR</sequence>
<evidence type="ECO:0000313" key="2">
    <source>
        <dbReference type="EMBL" id="GLY72874.1"/>
    </source>
</evidence>
<evidence type="ECO:0000259" key="1">
    <source>
        <dbReference type="Pfam" id="PF13649"/>
    </source>
</evidence>
<dbReference type="Proteomes" id="UP001165135">
    <property type="component" value="Unassembled WGS sequence"/>
</dbReference>
<comment type="caution">
    <text evidence="2">The sequence shown here is derived from an EMBL/GenBank/DDBJ whole genome shotgun (WGS) entry which is preliminary data.</text>
</comment>
<reference evidence="2" key="1">
    <citation type="submission" date="2023-03" db="EMBL/GenBank/DDBJ databases">
        <title>Actinoallomurus iriomotensis NBRC 103681.</title>
        <authorList>
            <person name="Ichikawa N."/>
            <person name="Sato H."/>
            <person name="Tonouchi N."/>
        </authorList>
    </citation>
    <scope>NUCLEOTIDE SEQUENCE</scope>
    <source>
        <strain evidence="2">NBRC 103681</strain>
    </source>
</reference>
<gene>
    <name evidence="2" type="ORF">Airi01_011410</name>
</gene>
<protein>
    <recommendedName>
        <fullName evidence="1">Methyltransferase domain-containing protein</fullName>
    </recommendedName>
</protein>
<evidence type="ECO:0000313" key="3">
    <source>
        <dbReference type="Proteomes" id="UP001165135"/>
    </source>
</evidence>
<organism evidence="2 3">
    <name type="scientific">Actinoallomurus iriomotensis</name>
    <dbReference type="NCBI Taxonomy" id="478107"/>
    <lineage>
        <taxon>Bacteria</taxon>
        <taxon>Bacillati</taxon>
        <taxon>Actinomycetota</taxon>
        <taxon>Actinomycetes</taxon>
        <taxon>Streptosporangiales</taxon>
        <taxon>Thermomonosporaceae</taxon>
        <taxon>Actinoallomurus</taxon>
    </lineage>
</organism>